<dbReference type="EMBL" id="BCTB01000053">
    <property type="protein sequence ID" value="GAT17462.1"/>
    <property type="molecule type" value="Genomic_DNA"/>
</dbReference>
<protein>
    <recommendedName>
        <fullName evidence="5">Tryptophan-associated transmembrane protein</fullName>
    </recommendedName>
</protein>
<feature type="region of interest" description="Disordered" evidence="1">
    <location>
        <begin position="154"/>
        <end position="197"/>
    </location>
</feature>
<dbReference type="STRING" id="1797.RMCT_4431"/>
<evidence type="ECO:0000256" key="1">
    <source>
        <dbReference type="SAM" id="MobiDB-lite"/>
    </source>
</evidence>
<sequence>MIRVGQVLLVLAAVGLWVASRMTWVQVTTFDGLTHPKTTPVDGVTWSTALVPLALLSLAAAVAALAVRGWALRLLALLVALAGAGMAYLGISLWVVPDVAVRAVHLVELSVIDLVDSQRLYGGAVVTVASAVGALVAAVLLMRAAAKPASGAAKYAAPAARRAAARRDSSDSAMSERTMWDALDEGRDPTDPDSMGR</sequence>
<keyword evidence="2" id="KW-0472">Membrane</keyword>
<reference evidence="4" key="2">
    <citation type="submission" date="2016-02" db="EMBL/GenBank/DDBJ databases">
        <title>Draft genome sequence of five rapidly growing Mycobacterium species.</title>
        <authorList>
            <person name="Katahira K."/>
            <person name="Gotou Y."/>
            <person name="Iida K."/>
            <person name="Ogura Y."/>
            <person name="Hayashi T."/>
        </authorList>
    </citation>
    <scope>NUCLEOTIDE SEQUENCE [LARGE SCALE GENOMIC DNA]</scope>
    <source>
        <strain evidence="4">JCM6362</strain>
    </source>
</reference>
<keyword evidence="2" id="KW-0812">Transmembrane</keyword>
<evidence type="ECO:0000313" key="3">
    <source>
        <dbReference type="EMBL" id="GAT17462.1"/>
    </source>
</evidence>
<feature type="compositionally biased region" description="Basic and acidic residues" evidence="1">
    <location>
        <begin position="184"/>
        <end position="197"/>
    </location>
</feature>
<keyword evidence="2" id="KW-1133">Transmembrane helix</keyword>
<proteinExistence type="predicted"/>
<dbReference type="OMA" id="GASRMTW"/>
<accession>A0A100XJ78</accession>
<feature type="transmembrane region" description="Helical" evidence="2">
    <location>
        <begin position="74"/>
        <end position="96"/>
    </location>
</feature>
<dbReference type="Proteomes" id="UP000069654">
    <property type="component" value="Unassembled WGS sequence"/>
</dbReference>
<comment type="caution">
    <text evidence="3">The sequence shown here is derived from an EMBL/GenBank/DDBJ whole genome shotgun (WGS) entry which is preliminary data.</text>
</comment>
<dbReference type="InterPro" id="IPR011746">
    <property type="entry name" value="Trp_synth-assoc_CHP"/>
</dbReference>
<dbReference type="InterPro" id="IPR019051">
    <property type="entry name" value="Trp_biosyn_TM_oprn/chp"/>
</dbReference>
<organism evidence="3 4">
    <name type="scientific">Mycolicibacterium thermoresistibile</name>
    <name type="common">Mycobacterium thermoresistibile</name>
    <dbReference type="NCBI Taxonomy" id="1797"/>
    <lineage>
        <taxon>Bacteria</taxon>
        <taxon>Bacillati</taxon>
        <taxon>Actinomycetota</taxon>
        <taxon>Actinomycetes</taxon>
        <taxon>Mycobacteriales</taxon>
        <taxon>Mycobacteriaceae</taxon>
        <taxon>Mycolicibacterium</taxon>
    </lineage>
</organism>
<evidence type="ECO:0000313" key="4">
    <source>
        <dbReference type="Proteomes" id="UP000069654"/>
    </source>
</evidence>
<name>A0A100XJ78_MYCTH</name>
<dbReference type="AlphaFoldDB" id="A0A100XJ78"/>
<evidence type="ECO:0008006" key="5">
    <source>
        <dbReference type="Google" id="ProtNLM"/>
    </source>
</evidence>
<gene>
    <name evidence="3" type="ORF">RMCT_4431</name>
</gene>
<evidence type="ECO:0000256" key="2">
    <source>
        <dbReference type="SAM" id="Phobius"/>
    </source>
</evidence>
<dbReference type="Pfam" id="PF09534">
    <property type="entry name" value="Trp_oprn_chp"/>
    <property type="match status" value="1"/>
</dbReference>
<feature type="transmembrane region" description="Helical" evidence="2">
    <location>
        <begin position="49"/>
        <end position="67"/>
    </location>
</feature>
<feature type="transmembrane region" description="Helical" evidence="2">
    <location>
        <begin position="120"/>
        <end position="141"/>
    </location>
</feature>
<reference evidence="3 4" key="1">
    <citation type="journal article" date="2016" name="Genome Announc.">
        <title>Draft Genome Sequences of Five Rapidly Growing Mycobacterium Species, M. thermoresistibile, M. fortuitum subsp. acetamidolyticum, M. canariasense, M. brisbanense, and M. novocastrense.</title>
        <authorList>
            <person name="Katahira K."/>
            <person name="Ogura Y."/>
            <person name="Gotoh Y."/>
            <person name="Hayashi T."/>
        </authorList>
    </citation>
    <scope>NUCLEOTIDE SEQUENCE [LARGE SCALE GENOMIC DNA]</scope>
    <source>
        <strain evidence="3 4">JCM6362</strain>
    </source>
</reference>
<dbReference type="OrthoDB" id="4372702at2"/>
<dbReference type="RefSeq" id="WP_003923877.1">
    <property type="nucleotide sequence ID" value="NZ_BCTB01000053.1"/>
</dbReference>
<dbReference type="NCBIfam" id="TIGR02234">
    <property type="entry name" value="trp_oprn_chp"/>
    <property type="match status" value="1"/>
</dbReference>